<keyword evidence="10" id="KW-0479">Metal-binding</keyword>
<organism evidence="11 12">
    <name type="scientific">Populibacterium corticicola</name>
    <dbReference type="NCBI Taxonomy" id="1812826"/>
    <lineage>
        <taxon>Bacteria</taxon>
        <taxon>Bacillati</taxon>
        <taxon>Actinomycetota</taxon>
        <taxon>Actinomycetes</taxon>
        <taxon>Micrococcales</taxon>
        <taxon>Jonesiaceae</taxon>
        <taxon>Populibacterium</taxon>
    </lineage>
</organism>
<protein>
    <recommendedName>
        <fullName evidence="10">Fluoride-specific ion channel FluC</fullName>
    </recommendedName>
</protein>
<comment type="similarity">
    <text evidence="7 10">Belongs to the fluoride channel Fluc/FEX (TC 1.A.43) family.</text>
</comment>
<comment type="caution">
    <text evidence="11">The sequence shown here is derived from an EMBL/GenBank/DDBJ whole genome shotgun (WGS) entry which is preliminary data.</text>
</comment>
<evidence type="ECO:0000256" key="8">
    <source>
        <dbReference type="ARBA" id="ARBA00035585"/>
    </source>
</evidence>
<keyword evidence="12" id="KW-1185">Reference proteome</keyword>
<evidence type="ECO:0000256" key="7">
    <source>
        <dbReference type="ARBA" id="ARBA00035120"/>
    </source>
</evidence>
<feature type="binding site" evidence="10">
    <location>
        <position position="79"/>
    </location>
    <ligand>
        <name>Na(+)</name>
        <dbReference type="ChEBI" id="CHEBI:29101"/>
        <note>structural</note>
    </ligand>
</feature>
<evidence type="ECO:0000256" key="1">
    <source>
        <dbReference type="ARBA" id="ARBA00004651"/>
    </source>
</evidence>
<dbReference type="InterPro" id="IPR003691">
    <property type="entry name" value="FluC"/>
</dbReference>
<evidence type="ECO:0000313" key="12">
    <source>
        <dbReference type="Proteomes" id="UP001597391"/>
    </source>
</evidence>
<evidence type="ECO:0000256" key="3">
    <source>
        <dbReference type="ARBA" id="ARBA00022692"/>
    </source>
</evidence>
<evidence type="ECO:0000256" key="9">
    <source>
        <dbReference type="ARBA" id="ARBA00049940"/>
    </source>
</evidence>
<keyword evidence="2 10" id="KW-1003">Cell membrane</keyword>
<feature type="transmembrane region" description="Helical" evidence="10">
    <location>
        <begin position="68"/>
        <end position="89"/>
    </location>
</feature>
<accession>A0ABW5XCQ2</accession>
<evidence type="ECO:0000256" key="4">
    <source>
        <dbReference type="ARBA" id="ARBA00022989"/>
    </source>
</evidence>
<keyword evidence="4 10" id="KW-1133">Transmembrane helix</keyword>
<proteinExistence type="inferred from homology"/>
<dbReference type="PANTHER" id="PTHR28259:SF1">
    <property type="entry name" value="FLUORIDE EXPORT PROTEIN 1-RELATED"/>
    <property type="match status" value="1"/>
</dbReference>
<feature type="transmembrane region" description="Helical" evidence="10">
    <location>
        <begin position="41"/>
        <end position="61"/>
    </location>
</feature>
<keyword evidence="6 10" id="KW-0407">Ion channel</keyword>
<evidence type="ECO:0000256" key="5">
    <source>
        <dbReference type="ARBA" id="ARBA00023136"/>
    </source>
</evidence>
<keyword evidence="5 10" id="KW-0472">Membrane</keyword>
<evidence type="ECO:0000256" key="2">
    <source>
        <dbReference type="ARBA" id="ARBA00022475"/>
    </source>
</evidence>
<dbReference type="RefSeq" id="WP_377465455.1">
    <property type="nucleotide sequence ID" value="NZ_JBHUOP010000002.1"/>
</dbReference>
<comment type="subcellular location">
    <subcellularLocation>
        <location evidence="1 10">Cell membrane</location>
        <topology evidence="1 10">Multi-pass membrane protein</topology>
    </subcellularLocation>
</comment>
<keyword evidence="3 10" id="KW-0812">Transmembrane</keyword>
<dbReference type="Pfam" id="PF02537">
    <property type="entry name" value="CRCB"/>
    <property type="match status" value="1"/>
</dbReference>
<feature type="transmembrane region" description="Helical" evidence="10">
    <location>
        <begin position="101"/>
        <end position="122"/>
    </location>
</feature>
<evidence type="ECO:0000256" key="6">
    <source>
        <dbReference type="ARBA" id="ARBA00023303"/>
    </source>
</evidence>
<dbReference type="EMBL" id="JBHUOP010000002">
    <property type="protein sequence ID" value="MFD2839872.1"/>
    <property type="molecule type" value="Genomic_DNA"/>
</dbReference>
<sequence length="123" mass="12927">MTWLLAALGGGVGALLRFVLSGVEARVFAGRERPNDARGTLISNLVACFVVGLAIGGLAAPDAEAWRALMIVGFCGGLSTYSSFALELWDMIGERRWARVVGISALNIVCGTLLLWAGYALIA</sequence>
<name>A0ABW5XCQ2_9MICO</name>
<evidence type="ECO:0000256" key="10">
    <source>
        <dbReference type="HAMAP-Rule" id="MF_00454"/>
    </source>
</evidence>
<comment type="function">
    <text evidence="9 10">Fluoride-specific ion channel. Important for reducing fluoride concentration in the cell, thus reducing its toxicity.</text>
</comment>
<feature type="binding site" evidence="10">
    <location>
        <position position="76"/>
    </location>
    <ligand>
        <name>Na(+)</name>
        <dbReference type="ChEBI" id="CHEBI:29101"/>
        <note>structural</note>
    </ligand>
</feature>
<comment type="catalytic activity">
    <reaction evidence="8">
        <text>fluoride(in) = fluoride(out)</text>
        <dbReference type="Rhea" id="RHEA:76159"/>
        <dbReference type="ChEBI" id="CHEBI:17051"/>
    </reaction>
    <physiologicalReaction direction="left-to-right" evidence="8">
        <dbReference type="Rhea" id="RHEA:76160"/>
    </physiologicalReaction>
</comment>
<dbReference type="PANTHER" id="PTHR28259">
    <property type="entry name" value="FLUORIDE EXPORT PROTEIN 1-RELATED"/>
    <property type="match status" value="1"/>
</dbReference>
<gene>
    <name evidence="10" type="primary">fluC</name>
    <name evidence="10" type="synonym">crcB</name>
    <name evidence="11" type="ORF">ACFSYH_04725</name>
</gene>
<keyword evidence="10" id="KW-0406">Ion transport</keyword>
<comment type="activity regulation">
    <text evidence="10">Na(+) is not transported, but it plays an essential structural role and its presence is essential for fluoride channel function.</text>
</comment>
<dbReference type="HAMAP" id="MF_00454">
    <property type="entry name" value="FluC"/>
    <property type="match status" value="1"/>
</dbReference>
<dbReference type="Proteomes" id="UP001597391">
    <property type="component" value="Unassembled WGS sequence"/>
</dbReference>
<keyword evidence="10" id="KW-0915">Sodium</keyword>
<reference evidence="12" key="1">
    <citation type="journal article" date="2019" name="Int. J. Syst. Evol. Microbiol.">
        <title>The Global Catalogue of Microorganisms (GCM) 10K type strain sequencing project: providing services to taxonomists for standard genome sequencing and annotation.</title>
        <authorList>
            <consortium name="The Broad Institute Genomics Platform"/>
            <consortium name="The Broad Institute Genome Sequencing Center for Infectious Disease"/>
            <person name="Wu L."/>
            <person name="Ma J."/>
        </authorList>
    </citation>
    <scope>NUCLEOTIDE SEQUENCE [LARGE SCALE GENOMIC DNA]</scope>
    <source>
        <strain evidence="12">KCTC 33576</strain>
    </source>
</reference>
<keyword evidence="10" id="KW-0813">Transport</keyword>
<evidence type="ECO:0000313" key="11">
    <source>
        <dbReference type="EMBL" id="MFD2839872.1"/>
    </source>
</evidence>